<dbReference type="PANTHER" id="PTHR10938">
    <property type="entry name" value="TRANSLATION INITIATION FACTOR IF-3"/>
    <property type="match status" value="1"/>
</dbReference>
<comment type="caution">
    <text evidence="6">The sequence shown here is derived from an EMBL/GenBank/DDBJ whole genome shotgun (WGS) entry which is preliminary data.</text>
</comment>
<dbReference type="InterPro" id="IPR001288">
    <property type="entry name" value="Translation_initiation_fac_3"/>
</dbReference>
<evidence type="ECO:0000259" key="5">
    <source>
        <dbReference type="Pfam" id="PF07064"/>
    </source>
</evidence>
<feature type="domain" description="Translation initiation factor 3 N-terminal" evidence="4">
    <location>
        <begin position="203"/>
        <end position="250"/>
    </location>
</feature>
<protein>
    <submittedName>
        <fullName evidence="6">Uncharacterized protein</fullName>
    </submittedName>
</protein>
<dbReference type="Gene3D" id="3.30.110.10">
    <property type="entry name" value="Translation initiation factor 3 (IF-3), C-terminal domain"/>
    <property type="match status" value="1"/>
</dbReference>
<evidence type="ECO:0000313" key="6">
    <source>
        <dbReference type="EMBL" id="KAG5521872.1"/>
    </source>
</evidence>
<dbReference type="PANTHER" id="PTHR10938:SF4">
    <property type="entry name" value="TRANSLATION INITIATION FACTOR IF3-1, MITOCHONDRIAL"/>
    <property type="match status" value="1"/>
</dbReference>
<dbReference type="NCBIfam" id="TIGR00168">
    <property type="entry name" value="infC"/>
    <property type="match status" value="1"/>
</dbReference>
<evidence type="ECO:0000259" key="4">
    <source>
        <dbReference type="Pfam" id="PF05198"/>
    </source>
</evidence>
<sequence length="502" mass="57725">MQVWYPSPGVDLFKQEDFLQLDPLGLLPTARVVGVSQRMSFSACTEFPCFEPSPQAQTLLHCLLRHLLQRDKNEEPLRLAVLSAEKPHFSHCLEWLLFTAFDAEISMQSANKDQISLPTRAAKFSLLEKTCGLIKSFPEYFDMVVSIARKTDGQHWADLFSAAGRSTEDLDYDDLALGLKEALQNDKSVFDADRLQKYTGHRVVSRREALERARRLNVDLVGVQRNAKPPVCKLTDYHKEKYKQQIKEKDCAKSKSEVTLQKGDCKEVQFSVKTEQKDVQVKADTVKRLMDRGYRVKEQKDVQVKADTVKRLMDRGYRVKCMALGKEDQDLGGILSRLSALARLLVSYPWLVESPFLLPFSLEKPVTVNRRPVINQSDEDNWFIKHIALIGGDEDVAWIFEVIVLDQNVQRLQWDTWPVNSDLIDTNPPSGYHNQIKTAWLPSVLLADAYPLQFAYVCTPQVSFSQVFAHRFKSFFHHQTIAEIVFRMNNFEWNVPWQNGRL</sequence>
<comment type="similarity">
    <text evidence="1">Belongs to the IF-3 family.</text>
</comment>
<dbReference type="Proteomes" id="UP000823749">
    <property type="component" value="Chromosome 12"/>
</dbReference>
<dbReference type="InterPro" id="IPR036787">
    <property type="entry name" value="T_IF-3_N_sf"/>
</dbReference>
<dbReference type="InterPro" id="IPR019814">
    <property type="entry name" value="Translation_initiation_fac_3_N"/>
</dbReference>
<keyword evidence="2" id="KW-0396">Initiation factor</keyword>
<dbReference type="EMBL" id="JACTNZ010000012">
    <property type="protein sequence ID" value="KAG5521872.1"/>
    <property type="molecule type" value="Genomic_DNA"/>
</dbReference>
<proteinExistence type="inferred from homology"/>
<dbReference type="GO" id="GO:0003743">
    <property type="term" value="F:translation initiation factor activity"/>
    <property type="evidence" value="ECO:0007669"/>
    <property type="project" value="UniProtKB-KW"/>
</dbReference>
<accession>A0AAV6I0F7</accession>
<feature type="domain" description="RIC1 C-terminal alpha solenoid region" evidence="5">
    <location>
        <begin position="61"/>
        <end position="168"/>
    </location>
</feature>
<dbReference type="InterPro" id="IPR009771">
    <property type="entry name" value="RIC1_C"/>
</dbReference>
<dbReference type="Pfam" id="PF07064">
    <property type="entry name" value="RIC1"/>
    <property type="match status" value="1"/>
</dbReference>
<organism evidence="6 7">
    <name type="scientific">Rhododendron griersonianum</name>
    <dbReference type="NCBI Taxonomy" id="479676"/>
    <lineage>
        <taxon>Eukaryota</taxon>
        <taxon>Viridiplantae</taxon>
        <taxon>Streptophyta</taxon>
        <taxon>Embryophyta</taxon>
        <taxon>Tracheophyta</taxon>
        <taxon>Spermatophyta</taxon>
        <taxon>Magnoliopsida</taxon>
        <taxon>eudicotyledons</taxon>
        <taxon>Gunneridae</taxon>
        <taxon>Pentapetalae</taxon>
        <taxon>asterids</taxon>
        <taxon>Ericales</taxon>
        <taxon>Ericaceae</taxon>
        <taxon>Ericoideae</taxon>
        <taxon>Rhodoreae</taxon>
        <taxon>Rhododendron</taxon>
    </lineage>
</organism>
<dbReference type="Gene3D" id="3.10.20.80">
    <property type="entry name" value="Translation initiation factor 3 (IF-3), N-terminal domain"/>
    <property type="match status" value="1"/>
</dbReference>
<dbReference type="AlphaFoldDB" id="A0AAV6I0F7"/>
<reference evidence="6" key="1">
    <citation type="submission" date="2020-08" db="EMBL/GenBank/DDBJ databases">
        <title>Plant Genome Project.</title>
        <authorList>
            <person name="Zhang R.-G."/>
        </authorList>
    </citation>
    <scope>NUCLEOTIDE SEQUENCE</scope>
    <source>
        <strain evidence="6">WSP0</strain>
        <tissue evidence="6">Leaf</tissue>
    </source>
</reference>
<keyword evidence="7" id="KW-1185">Reference proteome</keyword>
<evidence type="ECO:0000313" key="7">
    <source>
        <dbReference type="Proteomes" id="UP000823749"/>
    </source>
</evidence>
<gene>
    <name evidence="6" type="ORF">RHGRI_034186</name>
</gene>
<dbReference type="GO" id="GO:0032790">
    <property type="term" value="P:ribosome disassembly"/>
    <property type="evidence" value="ECO:0007669"/>
    <property type="project" value="TreeGrafter"/>
</dbReference>
<name>A0AAV6I0F7_9ERIC</name>
<evidence type="ECO:0000256" key="1">
    <source>
        <dbReference type="ARBA" id="ARBA00005439"/>
    </source>
</evidence>
<dbReference type="Pfam" id="PF05198">
    <property type="entry name" value="IF3_N"/>
    <property type="match status" value="1"/>
</dbReference>
<dbReference type="InterPro" id="IPR036788">
    <property type="entry name" value="T_IF-3_C_sf"/>
</dbReference>
<keyword evidence="3" id="KW-0648">Protein biosynthesis</keyword>
<evidence type="ECO:0000256" key="2">
    <source>
        <dbReference type="ARBA" id="ARBA00022540"/>
    </source>
</evidence>
<evidence type="ECO:0000256" key="3">
    <source>
        <dbReference type="ARBA" id="ARBA00022917"/>
    </source>
</evidence>
<dbReference type="SUPFAM" id="SSF55200">
    <property type="entry name" value="Translation initiation factor IF3, C-terminal domain"/>
    <property type="match status" value="1"/>
</dbReference>
<dbReference type="GO" id="GO:0043022">
    <property type="term" value="F:ribosome binding"/>
    <property type="evidence" value="ECO:0007669"/>
    <property type="project" value="TreeGrafter"/>
</dbReference>
<dbReference type="SUPFAM" id="SSF54364">
    <property type="entry name" value="Translation initiation factor IF3, N-terminal domain"/>
    <property type="match status" value="1"/>
</dbReference>